<evidence type="ECO:0000259" key="1">
    <source>
        <dbReference type="PROSITE" id="PS50878"/>
    </source>
</evidence>
<dbReference type="AlphaFoldDB" id="A0AAW2PSZ7"/>
<accession>A0AAW2PSZ7</accession>
<dbReference type="InterPro" id="IPR000477">
    <property type="entry name" value="RT_dom"/>
</dbReference>
<dbReference type="Gene3D" id="3.30.70.270">
    <property type="match status" value="1"/>
</dbReference>
<dbReference type="PANTHER" id="PTHR24559">
    <property type="entry name" value="TRANSPOSON TY3-I GAG-POL POLYPROTEIN"/>
    <property type="match status" value="1"/>
</dbReference>
<dbReference type="InterPro" id="IPR043502">
    <property type="entry name" value="DNA/RNA_pol_sf"/>
</dbReference>
<reference evidence="2" key="2">
    <citation type="journal article" date="2024" name="Plant">
        <title>Genomic evolution and insights into agronomic trait innovations of Sesamum species.</title>
        <authorList>
            <person name="Miao H."/>
            <person name="Wang L."/>
            <person name="Qu L."/>
            <person name="Liu H."/>
            <person name="Sun Y."/>
            <person name="Le M."/>
            <person name="Wang Q."/>
            <person name="Wei S."/>
            <person name="Zheng Y."/>
            <person name="Lin W."/>
            <person name="Duan Y."/>
            <person name="Cao H."/>
            <person name="Xiong S."/>
            <person name="Wang X."/>
            <person name="Wei L."/>
            <person name="Li C."/>
            <person name="Ma Q."/>
            <person name="Ju M."/>
            <person name="Zhao R."/>
            <person name="Li G."/>
            <person name="Mu C."/>
            <person name="Tian Q."/>
            <person name="Mei H."/>
            <person name="Zhang T."/>
            <person name="Gao T."/>
            <person name="Zhang H."/>
        </authorList>
    </citation>
    <scope>NUCLEOTIDE SEQUENCE</scope>
    <source>
        <strain evidence="2">G01</strain>
    </source>
</reference>
<dbReference type="Pfam" id="PF00078">
    <property type="entry name" value="RVT_1"/>
    <property type="match status" value="1"/>
</dbReference>
<reference evidence="2" key="1">
    <citation type="submission" date="2020-06" db="EMBL/GenBank/DDBJ databases">
        <authorList>
            <person name="Li T."/>
            <person name="Hu X."/>
            <person name="Zhang T."/>
            <person name="Song X."/>
            <person name="Zhang H."/>
            <person name="Dai N."/>
            <person name="Sheng W."/>
            <person name="Hou X."/>
            <person name="Wei L."/>
        </authorList>
    </citation>
    <scope>NUCLEOTIDE SEQUENCE</scope>
    <source>
        <strain evidence="2">G01</strain>
        <tissue evidence="2">Leaf</tissue>
    </source>
</reference>
<dbReference type="InterPro" id="IPR043128">
    <property type="entry name" value="Rev_trsase/Diguanyl_cyclase"/>
</dbReference>
<comment type="caution">
    <text evidence="2">The sequence shown here is derived from an EMBL/GenBank/DDBJ whole genome shotgun (WGS) entry which is preliminary data.</text>
</comment>
<proteinExistence type="predicted"/>
<evidence type="ECO:0000313" key="2">
    <source>
        <dbReference type="EMBL" id="KAL0358257.1"/>
    </source>
</evidence>
<organism evidence="2">
    <name type="scientific">Sesamum angustifolium</name>
    <dbReference type="NCBI Taxonomy" id="2727405"/>
    <lineage>
        <taxon>Eukaryota</taxon>
        <taxon>Viridiplantae</taxon>
        <taxon>Streptophyta</taxon>
        <taxon>Embryophyta</taxon>
        <taxon>Tracheophyta</taxon>
        <taxon>Spermatophyta</taxon>
        <taxon>Magnoliopsida</taxon>
        <taxon>eudicotyledons</taxon>
        <taxon>Gunneridae</taxon>
        <taxon>Pentapetalae</taxon>
        <taxon>asterids</taxon>
        <taxon>lamiids</taxon>
        <taxon>Lamiales</taxon>
        <taxon>Pedaliaceae</taxon>
        <taxon>Sesamum</taxon>
    </lineage>
</organism>
<name>A0AAW2PSZ7_9LAMI</name>
<dbReference type="PANTHER" id="PTHR24559:SF430">
    <property type="entry name" value="RNA-DIRECTED DNA POLYMERASE"/>
    <property type="match status" value="1"/>
</dbReference>
<feature type="domain" description="Reverse transcriptase" evidence="1">
    <location>
        <begin position="1"/>
        <end position="76"/>
    </location>
</feature>
<protein>
    <submittedName>
        <fullName evidence="2">Retrovirus-related Pol polyprotein from transposon</fullName>
    </submittedName>
</protein>
<gene>
    <name evidence="2" type="ORF">Sangu_0675100</name>
</gene>
<dbReference type="EMBL" id="JACGWK010000004">
    <property type="protein sequence ID" value="KAL0358257.1"/>
    <property type="molecule type" value="Genomic_DNA"/>
</dbReference>
<sequence length="138" mass="15852">MAQTTYQHPVDKIFHPQIGRNVEVFVDDMLVKSKEVQNHVTDLEETFSIWRKYRLKLNLGKCAFGVQGGCFLGFMVTKRGIKANPLNIKTILDMKAPVNIKEVQQLTEKKDSLSCFISMTTKKNLPFFKAMRKAKNVE</sequence>
<dbReference type="InterPro" id="IPR053134">
    <property type="entry name" value="RNA-dir_DNA_polymerase"/>
</dbReference>
<dbReference type="SUPFAM" id="SSF56672">
    <property type="entry name" value="DNA/RNA polymerases"/>
    <property type="match status" value="1"/>
</dbReference>
<dbReference type="PROSITE" id="PS50878">
    <property type="entry name" value="RT_POL"/>
    <property type="match status" value="1"/>
</dbReference>